<evidence type="ECO:0000313" key="6">
    <source>
        <dbReference type="EMBL" id="KAK7696299.1"/>
    </source>
</evidence>
<evidence type="ECO:0000313" key="7">
    <source>
        <dbReference type="Proteomes" id="UP001385951"/>
    </source>
</evidence>
<dbReference type="PROSITE" id="PS50011">
    <property type="entry name" value="PROTEIN_KINASE_DOM"/>
    <property type="match status" value="1"/>
</dbReference>
<dbReference type="InterPro" id="IPR008271">
    <property type="entry name" value="Ser/Thr_kinase_AS"/>
</dbReference>
<dbReference type="Pfam" id="PF00069">
    <property type="entry name" value="Pkinase"/>
    <property type="match status" value="1"/>
</dbReference>
<protein>
    <recommendedName>
        <fullName evidence="1">non-specific serine/threonine protein kinase</fullName>
        <ecNumber evidence="1">2.7.11.1</ecNumber>
    </recommendedName>
</protein>
<dbReference type="SMART" id="SM00220">
    <property type="entry name" value="S_TKc"/>
    <property type="match status" value="1"/>
</dbReference>
<evidence type="ECO:0000256" key="1">
    <source>
        <dbReference type="ARBA" id="ARBA00012513"/>
    </source>
</evidence>
<feature type="binding site" evidence="4">
    <location>
        <position position="39"/>
    </location>
    <ligand>
        <name>ATP</name>
        <dbReference type="ChEBI" id="CHEBI:30616"/>
    </ligand>
</feature>
<organism evidence="6 7">
    <name type="scientific">Cerrena zonata</name>
    <dbReference type="NCBI Taxonomy" id="2478898"/>
    <lineage>
        <taxon>Eukaryota</taxon>
        <taxon>Fungi</taxon>
        <taxon>Dikarya</taxon>
        <taxon>Basidiomycota</taxon>
        <taxon>Agaricomycotina</taxon>
        <taxon>Agaricomycetes</taxon>
        <taxon>Polyporales</taxon>
        <taxon>Cerrenaceae</taxon>
        <taxon>Cerrena</taxon>
    </lineage>
</organism>
<dbReference type="AlphaFoldDB" id="A0AAW0GVW6"/>
<dbReference type="Proteomes" id="UP001385951">
    <property type="component" value="Unassembled WGS sequence"/>
</dbReference>
<accession>A0AAW0GVW6</accession>
<keyword evidence="7" id="KW-1185">Reference proteome</keyword>
<proteinExistence type="predicted"/>
<dbReference type="GO" id="GO:0004674">
    <property type="term" value="F:protein serine/threonine kinase activity"/>
    <property type="evidence" value="ECO:0007669"/>
    <property type="project" value="UniProtKB-EC"/>
</dbReference>
<dbReference type="EMBL" id="JASBNA010000001">
    <property type="protein sequence ID" value="KAK7696299.1"/>
    <property type="molecule type" value="Genomic_DNA"/>
</dbReference>
<dbReference type="InterPro" id="IPR000719">
    <property type="entry name" value="Prot_kinase_dom"/>
</dbReference>
<dbReference type="InterPro" id="IPR017441">
    <property type="entry name" value="Protein_kinase_ATP_BS"/>
</dbReference>
<dbReference type="EC" id="2.7.11.1" evidence="1"/>
<dbReference type="InterPro" id="IPR011009">
    <property type="entry name" value="Kinase-like_dom_sf"/>
</dbReference>
<dbReference type="PROSITE" id="PS00107">
    <property type="entry name" value="PROTEIN_KINASE_ATP"/>
    <property type="match status" value="1"/>
</dbReference>
<dbReference type="PROSITE" id="PS00108">
    <property type="entry name" value="PROTEIN_KINASE_ST"/>
    <property type="match status" value="1"/>
</dbReference>
<keyword evidence="3 4" id="KW-0067">ATP-binding</keyword>
<evidence type="ECO:0000256" key="3">
    <source>
        <dbReference type="ARBA" id="ARBA00022840"/>
    </source>
</evidence>
<evidence type="ECO:0000256" key="2">
    <source>
        <dbReference type="ARBA" id="ARBA00022741"/>
    </source>
</evidence>
<name>A0AAW0GVW6_9APHY</name>
<dbReference type="InterPro" id="IPR050235">
    <property type="entry name" value="CK1_Ser-Thr_kinase"/>
</dbReference>
<keyword evidence="2 4" id="KW-0547">Nucleotide-binding</keyword>
<reference evidence="6 7" key="1">
    <citation type="submission" date="2022-09" db="EMBL/GenBank/DDBJ databases">
        <authorList>
            <person name="Palmer J.M."/>
        </authorList>
    </citation>
    <scope>NUCLEOTIDE SEQUENCE [LARGE SCALE GENOMIC DNA]</scope>
    <source>
        <strain evidence="6 7">DSM 7382</strain>
    </source>
</reference>
<sequence length="599" mass="67514">MSNDPRTVTIIKGAQIGSGSFSIVYKATEQDTGRVVALKKGRVSLRVNRTLFQHEAAVLQTLRGHPTIPDVFAYGRVEHFELLSIQYFDRCLDDLMSETSPLSVTYVLRIANQLLSSLEHLHAHNVVHRDVKPSNVMVKACGSWDIVLIDFGLAYRPSQVREPPTEKQLGAFGTLPYASLYAHERSDLSYGDDLESLAYTLIYLLKGNLPWSYFSKHGTTRGCIRQVWEQKKRYDGQRLSTEIPVFGMLLDYARSLPRDVSPDYAALQKMFKQCTPNGGSIRPWKAQIALNDIYPWDSPAPPAPIEQGQIVLIQLLSAVSLEGYAESSDGDLSFIHDPSLKTSEWQSLAIPAVVTRVSWENGVYRFTAVAIAQWKEGCHPATMPSVPIVGPHSQYNDSQSTQISTQPAWPWDNMFCYAFKHPARFCCLPSQPKTQSKWRVSEVDVNLLKKHLSPRTGPATLELYDAVKHPDIDIQNAALLLHSAARLYASISPLNSDGPRVSNDSSVNWYSYRAWHDECVKVARRFAYDNGYYWDFLIHGVPRDDNELDDSYHARDHSLWCYLRQQERDDTLTISPPGTGPSVLASLLDSLDRINLLEN</sequence>
<evidence type="ECO:0000256" key="4">
    <source>
        <dbReference type="PROSITE-ProRule" id="PRU10141"/>
    </source>
</evidence>
<comment type="caution">
    <text evidence="6">The sequence shown here is derived from an EMBL/GenBank/DDBJ whole genome shotgun (WGS) entry which is preliminary data.</text>
</comment>
<dbReference type="PANTHER" id="PTHR11909">
    <property type="entry name" value="CASEIN KINASE-RELATED"/>
    <property type="match status" value="1"/>
</dbReference>
<evidence type="ECO:0000259" key="5">
    <source>
        <dbReference type="PROSITE" id="PS50011"/>
    </source>
</evidence>
<gene>
    <name evidence="6" type="ORF">QCA50_000953</name>
</gene>
<feature type="domain" description="Protein kinase" evidence="5">
    <location>
        <begin position="10"/>
        <end position="297"/>
    </location>
</feature>
<dbReference type="GO" id="GO:0005524">
    <property type="term" value="F:ATP binding"/>
    <property type="evidence" value="ECO:0007669"/>
    <property type="project" value="UniProtKB-UniRule"/>
</dbReference>
<dbReference type="SUPFAM" id="SSF56112">
    <property type="entry name" value="Protein kinase-like (PK-like)"/>
    <property type="match status" value="1"/>
</dbReference>
<dbReference type="Gene3D" id="1.10.510.10">
    <property type="entry name" value="Transferase(Phosphotransferase) domain 1"/>
    <property type="match status" value="1"/>
</dbReference>